<comment type="caution">
    <text evidence="2">The sequence shown here is derived from an EMBL/GenBank/DDBJ whole genome shotgun (WGS) entry which is preliminary data.</text>
</comment>
<dbReference type="EMBL" id="JACVFC010000002">
    <property type="protein sequence ID" value="MBC9932175.1"/>
    <property type="molecule type" value="Genomic_DNA"/>
</dbReference>
<dbReference type="SUPFAM" id="SSF53335">
    <property type="entry name" value="S-adenosyl-L-methionine-dependent methyltransferases"/>
    <property type="match status" value="1"/>
</dbReference>
<dbReference type="InterPro" id="IPR029063">
    <property type="entry name" value="SAM-dependent_MTases_sf"/>
</dbReference>
<evidence type="ECO:0000313" key="2">
    <source>
        <dbReference type="EMBL" id="MBC9932175.1"/>
    </source>
</evidence>
<keyword evidence="2" id="KW-0489">Methyltransferase</keyword>
<dbReference type="Gene3D" id="3.40.50.150">
    <property type="entry name" value="Vaccinia Virus protein VP39"/>
    <property type="match status" value="1"/>
</dbReference>
<gene>
    <name evidence="2" type="ORF">ICL07_17450</name>
</gene>
<dbReference type="RefSeq" id="WP_188089308.1">
    <property type="nucleotide sequence ID" value="NZ_JACVFC010000002.1"/>
</dbReference>
<dbReference type="GO" id="GO:0008168">
    <property type="term" value="F:methyltransferase activity"/>
    <property type="evidence" value="ECO:0007669"/>
    <property type="project" value="UniProtKB-KW"/>
</dbReference>
<dbReference type="Proteomes" id="UP000659124">
    <property type="component" value="Unassembled WGS sequence"/>
</dbReference>
<sequence>MIHTSYEGSIPAIYNEYLAPVLFDHYAQHLAAYVGAIRPERLLEIGCGTGIATRRIVDAIPENTEYIVTDLIPDMLDFAKAHTNGSRPLNWQLADVTALPFDDKSFDTVISQLSVMFFDRPKAFREVCRVLQPGGHFIFSTWDKPVHNPLLQLVLDAVEQHLSPETTAFYRLLFAYNDLNIIESETEQAGFSGLRIEKVKREGYSPTAHHIAKGLIYGGPMITTINEINPALAEPIVASIEKNIAGVYGEKELHFPLQALVVTAVK</sequence>
<proteinExistence type="predicted"/>
<dbReference type="Pfam" id="PF08241">
    <property type="entry name" value="Methyltransf_11"/>
    <property type="match status" value="1"/>
</dbReference>
<evidence type="ECO:0000313" key="3">
    <source>
        <dbReference type="Proteomes" id="UP000659124"/>
    </source>
</evidence>
<organism evidence="2 3">
    <name type="scientific">Chitinophaga qingshengii</name>
    <dbReference type="NCBI Taxonomy" id="1569794"/>
    <lineage>
        <taxon>Bacteria</taxon>
        <taxon>Pseudomonadati</taxon>
        <taxon>Bacteroidota</taxon>
        <taxon>Chitinophagia</taxon>
        <taxon>Chitinophagales</taxon>
        <taxon>Chitinophagaceae</taxon>
        <taxon>Chitinophaga</taxon>
    </lineage>
</organism>
<feature type="domain" description="Methyltransferase type 11" evidence="1">
    <location>
        <begin position="43"/>
        <end position="139"/>
    </location>
</feature>
<dbReference type="CDD" id="cd02440">
    <property type="entry name" value="AdoMet_MTases"/>
    <property type="match status" value="1"/>
</dbReference>
<evidence type="ECO:0000259" key="1">
    <source>
        <dbReference type="Pfam" id="PF08241"/>
    </source>
</evidence>
<name>A0ABR7TQC1_9BACT</name>
<dbReference type="InterPro" id="IPR013216">
    <property type="entry name" value="Methyltransf_11"/>
</dbReference>
<reference evidence="2 3" key="1">
    <citation type="submission" date="2020-09" db="EMBL/GenBank/DDBJ databases">
        <title>Genome sequences of type strains of Chitinophaga qingshengii and Chitinophaga varians.</title>
        <authorList>
            <person name="Kittiwongwattana C."/>
        </authorList>
    </citation>
    <scope>NUCLEOTIDE SEQUENCE [LARGE SCALE GENOMIC DNA]</scope>
    <source>
        <strain evidence="2 3">JCM 30026</strain>
    </source>
</reference>
<dbReference type="GO" id="GO:0032259">
    <property type="term" value="P:methylation"/>
    <property type="evidence" value="ECO:0007669"/>
    <property type="project" value="UniProtKB-KW"/>
</dbReference>
<protein>
    <submittedName>
        <fullName evidence="2">Class I SAM-dependent methyltransferase</fullName>
    </submittedName>
</protein>
<dbReference type="PANTHER" id="PTHR43591">
    <property type="entry name" value="METHYLTRANSFERASE"/>
    <property type="match status" value="1"/>
</dbReference>
<accession>A0ABR7TQC1</accession>
<keyword evidence="3" id="KW-1185">Reference proteome</keyword>
<keyword evidence="2" id="KW-0808">Transferase</keyword>